<dbReference type="EMBL" id="KZ613822">
    <property type="protein sequence ID" value="PMD58380.1"/>
    <property type="molecule type" value="Genomic_DNA"/>
</dbReference>
<organism evidence="3 4">
    <name type="scientific">Hyaloscypha bicolor E</name>
    <dbReference type="NCBI Taxonomy" id="1095630"/>
    <lineage>
        <taxon>Eukaryota</taxon>
        <taxon>Fungi</taxon>
        <taxon>Dikarya</taxon>
        <taxon>Ascomycota</taxon>
        <taxon>Pezizomycotina</taxon>
        <taxon>Leotiomycetes</taxon>
        <taxon>Helotiales</taxon>
        <taxon>Hyaloscyphaceae</taxon>
        <taxon>Hyaloscypha</taxon>
        <taxon>Hyaloscypha bicolor</taxon>
    </lineage>
</organism>
<evidence type="ECO:0000259" key="2">
    <source>
        <dbReference type="PROSITE" id="PS50048"/>
    </source>
</evidence>
<dbReference type="SUPFAM" id="SSF57701">
    <property type="entry name" value="Zn2/Cys6 DNA-binding domain"/>
    <property type="match status" value="1"/>
</dbReference>
<gene>
    <name evidence="3" type="ORF">K444DRAFT_664474</name>
</gene>
<dbReference type="Gene3D" id="4.10.240.10">
    <property type="entry name" value="Zn(2)-C6 fungal-type DNA-binding domain"/>
    <property type="match status" value="1"/>
</dbReference>
<dbReference type="AlphaFoldDB" id="A0A2J6T5T3"/>
<feature type="domain" description="Zn(2)-C6 fungal-type" evidence="2">
    <location>
        <begin position="42"/>
        <end position="72"/>
    </location>
</feature>
<keyword evidence="4" id="KW-1185">Reference proteome</keyword>
<dbReference type="PANTHER" id="PTHR47784:SF5">
    <property type="entry name" value="STEROL UPTAKE CONTROL PROTEIN 2"/>
    <property type="match status" value="1"/>
</dbReference>
<dbReference type="CDD" id="cd00067">
    <property type="entry name" value="GAL4"/>
    <property type="match status" value="1"/>
</dbReference>
<evidence type="ECO:0000313" key="4">
    <source>
        <dbReference type="Proteomes" id="UP000235371"/>
    </source>
</evidence>
<proteinExistence type="predicted"/>
<dbReference type="OrthoDB" id="416217at2759"/>
<dbReference type="InterPro" id="IPR036864">
    <property type="entry name" value="Zn2-C6_fun-type_DNA-bd_sf"/>
</dbReference>
<accession>A0A2J6T5T3</accession>
<protein>
    <recommendedName>
        <fullName evidence="2">Zn(2)-C6 fungal-type domain-containing protein</fullName>
    </recommendedName>
</protein>
<dbReference type="SMART" id="SM00066">
    <property type="entry name" value="GAL4"/>
    <property type="match status" value="1"/>
</dbReference>
<dbReference type="PANTHER" id="PTHR47784">
    <property type="entry name" value="STEROL UPTAKE CONTROL PROTEIN 2"/>
    <property type="match status" value="1"/>
</dbReference>
<dbReference type="Pfam" id="PF00172">
    <property type="entry name" value="Zn_clus"/>
    <property type="match status" value="1"/>
</dbReference>
<dbReference type="PROSITE" id="PS00463">
    <property type="entry name" value="ZN2_CY6_FUNGAL_1"/>
    <property type="match status" value="1"/>
</dbReference>
<dbReference type="InParanoid" id="A0A2J6T5T3"/>
<dbReference type="Proteomes" id="UP000235371">
    <property type="component" value="Unassembled WGS sequence"/>
</dbReference>
<dbReference type="PROSITE" id="PS50048">
    <property type="entry name" value="ZN2_CY6_FUNGAL_2"/>
    <property type="match status" value="1"/>
</dbReference>
<dbReference type="InterPro" id="IPR053157">
    <property type="entry name" value="Sterol_Uptake_Regulator"/>
</dbReference>
<dbReference type="GeneID" id="36595043"/>
<evidence type="ECO:0000256" key="1">
    <source>
        <dbReference type="ARBA" id="ARBA00023242"/>
    </source>
</evidence>
<dbReference type="GO" id="GO:0001228">
    <property type="term" value="F:DNA-binding transcription activator activity, RNA polymerase II-specific"/>
    <property type="evidence" value="ECO:0007669"/>
    <property type="project" value="TreeGrafter"/>
</dbReference>
<keyword evidence="1" id="KW-0539">Nucleus</keyword>
<dbReference type="PRINTS" id="PR00755">
    <property type="entry name" value="AFLATOXINBRP"/>
</dbReference>
<dbReference type="RefSeq" id="XP_024735284.1">
    <property type="nucleotide sequence ID" value="XM_024886967.1"/>
</dbReference>
<reference evidence="3 4" key="1">
    <citation type="submission" date="2016-04" db="EMBL/GenBank/DDBJ databases">
        <title>A degradative enzymes factory behind the ericoid mycorrhizal symbiosis.</title>
        <authorList>
            <consortium name="DOE Joint Genome Institute"/>
            <person name="Martino E."/>
            <person name="Morin E."/>
            <person name="Grelet G."/>
            <person name="Kuo A."/>
            <person name="Kohler A."/>
            <person name="Daghino S."/>
            <person name="Barry K."/>
            <person name="Choi C."/>
            <person name="Cichocki N."/>
            <person name="Clum A."/>
            <person name="Copeland A."/>
            <person name="Hainaut M."/>
            <person name="Haridas S."/>
            <person name="Labutti K."/>
            <person name="Lindquist E."/>
            <person name="Lipzen A."/>
            <person name="Khouja H.-R."/>
            <person name="Murat C."/>
            <person name="Ohm R."/>
            <person name="Olson A."/>
            <person name="Spatafora J."/>
            <person name="Veneault-Fourrey C."/>
            <person name="Henrissat B."/>
            <person name="Grigoriev I."/>
            <person name="Martin F."/>
            <person name="Perotto S."/>
        </authorList>
    </citation>
    <scope>NUCLEOTIDE SEQUENCE [LARGE SCALE GENOMIC DNA]</scope>
    <source>
        <strain evidence="3 4">E</strain>
    </source>
</reference>
<name>A0A2J6T5T3_9HELO</name>
<dbReference type="InterPro" id="IPR001138">
    <property type="entry name" value="Zn2Cys6_DnaBD"/>
</dbReference>
<dbReference type="GO" id="GO:0008270">
    <property type="term" value="F:zinc ion binding"/>
    <property type="evidence" value="ECO:0007669"/>
    <property type="project" value="InterPro"/>
</dbReference>
<evidence type="ECO:0000313" key="3">
    <source>
        <dbReference type="EMBL" id="PMD58380.1"/>
    </source>
</evidence>
<sequence length="534" mass="60010">MDSNFSFFALPAASGTPPAKLQVDAAGNPLRKRQPHHKSRNGCATCKRRKVKCDETSPACLNCTRRNLQCSFKVSLGPAEAHSRRRIEVAKTSGPSQSTSLSQLEFLNRLTRQYREICLTDIFHIQMPGFSAEVEDDGNSVYQGPNAGQPHRSRLNWLEMLDKHSTDHRAGVACPTCFTRAGMPVEDVHNTEEVTPSCNLMELAPSMSSKERELLLYFEKFTSQNLALCETLWRTVVLKSAWQYDFVKSAILLVTIAHMKHNTPTYHHDRESDLQYISCALSGLRGALNLDMTCENLESIISCTSLLVHYAWSHMEHDLNADIDIAVCFSHTADHFHGLKDCMALVRGAFSQTKWSSVLVYSPRVNLERYLMESQSTANKLENVFFHCIDCGLSTRAPDNASNNNVSALKRLIIVLNVICISSPDIESTGLLPDIYRYLFTWPSSGKMSTKGFILQIGEGNPVSLTILLYYYAAILRVYTEKIWWMRDGATMMFNKLRSKLGGHCSRCTDIPLSLLAPPEQQATAAYNHGNWKH</sequence>